<feature type="transmembrane region" description="Helical" evidence="8">
    <location>
        <begin position="923"/>
        <end position="942"/>
    </location>
</feature>
<name>A0A5N5L7D0_9ROSI</name>
<keyword evidence="4 6" id="KW-0863">Zinc-finger</keyword>
<reference evidence="11" key="1">
    <citation type="journal article" date="2019" name="Gigascience">
        <title>De novo genome assembly of the endangered Acer yangbiense, a plant species with extremely small populations endemic to Yunnan Province, China.</title>
        <authorList>
            <person name="Yang J."/>
            <person name="Wariss H.M."/>
            <person name="Tao L."/>
            <person name="Zhang R."/>
            <person name="Yun Q."/>
            <person name="Hollingsworth P."/>
            <person name="Dao Z."/>
            <person name="Luo G."/>
            <person name="Guo H."/>
            <person name="Ma Y."/>
            <person name="Sun W."/>
        </authorList>
    </citation>
    <scope>NUCLEOTIDE SEQUENCE [LARGE SCALE GENOMIC DNA]</scope>
    <source>
        <strain evidence="11">cv. br00</strain>
    </source>
</reference>
<feature type="domain" description="RING-type" evidence="9">
    <location>
        <begin position="84"/>
        <end position="151"/>
    </location>
</feature>
<dbReference type="GO" id="GO:0008270">
    <property type="term" value="F:zinc ion binding"/>
    <property type="evidence" value="ECO:0007669"/>
    <property type="project" value="UniProtKB-KW"/>
</dbReference>
<dbReference type="InterPro" id="IPR001841">
    <property type="entry name" value="Znf_RING"/>
</dbReference>
<dbReference type="InterPro" id="IPR000967">
    <property type="entry name" value="Znf_NFX1"/>
</dbReference>
<dbReference type="PROSITE" id="PS01359">
    <property type="entry name" value="ZF_PHD_1"/>
    <property type="match status" value="1"/>
</dbReference>
<evidence type="ECO:0000256" key="2">
    <source>
        <dbReference type="ARBA" id="ARBA00022723"/>
    </source>
</evidence>
<keyword evidence="3" id="KW-0677">Repeat</keyword>
<feature type="region of interest" description="Disordered" evidence="7">
    <location>
        <begin position="1"/>
        <end position="40"/>
    </location>
</feature>
<dbReference type="GO" id="GO:0000977">
    <property type="term" value="F:RNA polymerase II transcription regulatory region sequence-specific DNA binding"/>
    <property type="evidence" value="ECO:0007669"/>
    <property type="project" value="TreeGrafter"/>
</dbReference>
<dbReference type="InterPro" id="IPR034078">
    <property type="entry name" value="NFX1_fam"/>
</dbReference>
<evidence type="ECO:0000256" key="1">
    <source>
        <dbReference type="ARBA" id="ARBA00007269"/>
    </source>
</evidence>
<keyword evidence="5" id="KW-0862">Zinc</keyword>
<evidence type="ECO:0000256" key="7">
    <source>
        <dbReference type="SAM" id="MobiDB-lite"/>
    </source>
</evidence>
<evidence type="ECO:0000256" key="5">
    <source>
        <dbReference type="ARBA" id="ARBA00022833"/>
    </source>
</evidence>
<dbReference type="AlphaFoldDB" id="A0A5N5L7D0"/>
<feature type="compositionally biased region" description="Basic residues" evidence="7">
    <location>
        <begin position="1"/>
        <end position="17"/>
    </location>
</feature>
<dbReference type="CDD" id="cd16697">
    <property type="entry name" value="RING-CH-C4HC3_NFXL1"/>
    <property type="match status" value="1"/>
</dbReference>
<dbReference type="GO" id="GO:0000981">
    <property type="term" value="F:DNA-binding transcription factor activity, RNA polymerase II-specific"/>
    <property type="evidence" value="ECO:0007669"/>
    <property type="project" value="TreeGrafter"/>
</dbReference>
<keyword evidence="11" id="KW-1185">Reference proteome</keyword>
<gene>
    <name evidence="10" type="ORF">DKX38_016227</name>
</gene>
<proteinExistence type="inferred from homology"/>
<keyword evidence="2" id="KW-0479">Metal-binding</keyword>
<dbReference type="GO" id="GO:0005634">
    <property type="term" value="C:nucleus"/>
    <property type="evidence" value="ECO:0007669"/>
    <property type="project" value="InterPro"/>
</dbReference>
<dbReference type="Pfam" id="PF01422">
    <property type="entry name" value="zf-NF-X1"/>
    <property type="match status" value="10"/>
</dbReference>
<evidence type="ECO:0000259" key="9">
    <source>
        <dbReference type="PROSITE" id="PS50089"/>
    </source>
</evidence>
<dbReference type="SUPFAM" id="SSF57850">
    <property type="entry name" value="RING/U-box"/>
    <property type="match status" value="1"/>
</dbReference>
<comment type="caution">
    <text evidence="10">The sequence shown here is derived from an EMBL/GenBank/DDBJ whole genome shotgun (WGS) entry which is preliminary data.</text>
</comment>
<accession>A0A5N5L7D0</accession>
<sequence>MSTAPSHHHLQQLQRKKSVSDSDYDSDYDSDTTNSQNHHSADLTNSIFKSYFEHTNLHSSQPTQHDLTKIKSFLTSSSSGALSCLICLERIKTSDPTWSCTSLCYAVFHLICIQSWARQASDLSALRASTRLPISSDKAAESSTWNCPKCRSDYSRSEIPRNYLCFCGKVENPPSDPWILPHSCGEVCDRQLKNNCGHFCLLLCHPGPCPSCPKLVKTTCFCGKTTDVKRCGYKLFSCNNICNKSLDCGTHSCKQICHDGPCPPCNARGVYKCSCGRKVEERECCQREFRCENPCEKLLACGKHVCERGCHFGECGDCPLQGKRACPCGKRLYEGMACDISVPLCGGTCDKMLSCGFHRCHERCHRGPCMETCRIVVTKLCRCGGMKKEVPCYQDLACERKCQRMRDCGRHACKRRCCDGDCPPCGEVCGKRLRCNNHKCPAPCHRGACSPCPVMFTISCACGGAHFEISESVYSNLYCGIVVPCGTEMDQKPPKCRKSCGISPLCRHGSDSKPHKCHYGACPPCRLLCDEEYPCSHKCKLRCHGPRPPPNPDFILKPKKKKPNHQSESTPGSPCPPCPELVWRPCLGQHIGAERMMVCSNRTQFSCENLCGSPLSCGNHYCTKTCHALKSQSCEECHLPCGKERKPSCRHSCPLPCHPGDCPPCKVLVKRSCYCGSMVHVFECIYYNNLSEKEQMAARSCGGSCHSLLLLLIFLCEKLNQDKTVKINVARVNEEIEMVQHGNLKLPNCTHLCPKICHPGQCPSPDKCTKKVTVRCQCQTLKKEMPCQEVQAAYHKAGSNPKDVSKSHFGLGLLPCNSGCKSKAQVVDQELHLRKSKDLEVILENAPLHKLVGTALLSYDVWHLKDMASPYYYGMLGKPPPWIYTEKVPATEIHIPKRRKRRERLQETKKSSPLQKIAATMKWLLVIVTLVVTLMAAAYFGYKGLMWLSDWMNEVEEQQRHRRRHPRI</sequence>
<dbReference type="PANTHER" id="PTHR12360:SF1">
    <property type="entry name" value="NF-X1-TYPE ZINC FINGER PROTEIN NFXL1"/>
    <property type="match status" value="1"/>
</dbReference>
<evidence type="ECO:0000256" key="8">
    <source>
        <dbReference type="SAM" id="Phobius"/>
    </source>
</evidence>
<keyword evidence="8" id="KW-0472">Membrane</keyword>
<dbReference type="Proteomes" id="UP000326939">
    <property type="component" value="Chromosome 10"/>
</dbReference>
<dbReference type="PANTHER" id="PTHR12360">
    <property type="entry name" value="NUCLEAR TRANSCRIPTION FACTOR, X-BOX BINDING 1 NFX1"/>
    <property type="match status" value="1"/>
</dbReference>
<dbReference type="EMBL" id="VDCV01000010">
    <property type="protein sequence ID" value="KAB5538694.1"/>
    <property type="molecule type" value="Genomic_DNA"/>
</dbReference>
<evidence type="ECO:0000256" key="6">
    <source>
        <dbReference type="PROSITE-ProRule" id="PRU00175"/>
    </source>
</evidence>
<dbReference type="PROSITE" id="PS50089">
    <property type="entry name" value="ZF_RING_2"/>
    <property type="match status" value="1"/>
</dbReference>
<dbReference type="CDD" id="cd06008">
    <property type="entry name" value="NF-X1-zinc-finger"/>
    <property type="match status" value="6"/>
</dbReference>
<dbReference type="InterPro" id="IPR019786">
    <property type="entry name" value="Zinc_finger_PHD-type_CS"/>
</dbReference>
<comment type="similarity">
    <text evidence="1">Belongs to the NFX1 family.</text>
</comment>
<protein>
    <recommendedName>
        <fullName evidence="9">RING-type domain-containing protein</fullName>
    </recommendedName>
</protein>
<keyword evidence="8" id="KW-1133">Transmembrane helix</keyword>
<evidence type="ECO:0000313" key="11">
    <source>
        <dbReference type="Proteomes" id="UP000326939"/>
    </source>
</evidence>
<evidence type="ECO:0000256" key="3">
    <source>
        <dbReference type="ARBA" id="ARBA00022737"/>
    </source>
</evidence>
<evidence type="ECO:0000313" key="10">
    <source>
        <dbReference type="EMBL" id="KAB5538694.1"/>
    </source>
</evidence>
<organism evidence="10 11">
    <name type="scientific">Salix brachista</name>
    <dbReference type="NCBI Taxonomy" id="2182728"/>
    <lineage>
        <taxon>Eukaryota</taxon>
        <taxon>Viridiplantae</taxon>
        <taxon>Streptophyta</taxon>
        <taxon>Embryophyta</taxon>
        <taxon>Tracheophyta</taxon>
        <taxon>Spermatophyta</taxon>
        <taxon>Magnoliopsida</taxon>
        <taxon>eudicotyledons</taxon>
        <taxon>Gunneridae</taxon>
        <taxon>Pentapetalae</taxon>
        <taxon>rosids</taxon>
        <taxon>fabids</taxon>
        <taxon>Malpighiales</taxon>
        <taxon>Salicaceae</taxon>
        <taxon>Saliceae</taxon>
        <taxon>Salix</taxon>
    </lineage>
</organism>
<keyword evidence="8" id="KW-0812">Transmembrane</keyword>
<dbReference type="SMART" id="SM00438">
    <property type="entry name" value="ZnF_NFX"/>
    <property type="match status" value="10"/>
</dbReference>
<evidence type="ECO:0000256" key="4">
    <source>
        <dbReference type="ARBA" id="ARBA00022771"/>
    </source>
</evidence>
<feature type="region of interest" description="Disordered" evidence="7">
    <location>
        <begin position="554"/>
        <end position="575"/>
    </location>
</feature>